<dbReference type="AlphaFoldDB" id="A2EL24"/>
<feature type="transmembrane region" description="Helical" evidence="6">
    <location>
        <begin position="37"/>
        <end position="59"/>
    </location>
</feature>
<dbReference type="KEGG" id="tva:4764531"/>
<protein>
    <recommendedName>
        <fullName evidence="9">Transmembrane protein</fullName>
    </recommendedName>
</protein>
<dbReference type="Proteomes" id="UP000001542">
    <property type="component" value="Unassembled WGS sequence"/>
</dbReference>
<dbReference type="RefSeq" id="XP_001318875.1">
    <property type="nucleotide sequence ID" value="XM_001318840.1"/>
</dbReference>
<reference evidence="7" key="2">
    <citation type="journal article" date="2007" name="Science">
        <title>Draft genome sequence of the sexually transmitted pathogen Trichomonas vaginalis.</title>
        <authorList>
            <person name="Carlton J.M."/>
            <person name="Hirt R.P."/>
            <person name="Silva J.C."/>
            <person name="Delcher A.L."/>
            <person name="Schatz M."/>
            <person name="Zhao Q."/>
            <person name="Wortman J.R."/>
            <person name="Bidwell S.L."/>
            <person name="Alsmark U.C.M."/>
            <person name="Besteiro S."/>
            <person name="Sicheritz-Ponten T."/>
            <person name="Noel C.J."/>
            <person name="Dacks J.B."/>
            <person name="Foster P.G."/>
            <person name="Simillion C."/>
            <person name="Van de Peer Y."/>
            <person name="Miranda-Saavedra D."/>
            <person name="Barton G.J."/>
            <person name="Westrop G.D."/>
            <person name="Mueller S."/>
            <person name="Dessi D."/>
            <person name="Fiori P.L."/>
            <person name="Ren Q."/>
            <person name="Paulsen I."/>
            <person name="Zhang H."/>
            <person name="Bastida-Corcuera F.D."/>
            <person name="Simoes-Barbosa A."/>
            <person name="Brown M.T."/>
            <person name="Hayes R.D."/>
            <person name="Mukherjee M."/>
            <person name="Okumura C.Y."/>
            <person name="Schneider R."/>
            <person name="Smith A.J."/>
            <person name="Vanacova S."/>
            <person name="Villalvazo M."/>
            <person name="Haas B.J."/>
            <person name="Pertea M."/>
            <person name="Feldblyum T.V."/>
            <person name="Utterback T.R."/>
            <person name="Shu C.L."/>
            <person name="Osoegawa K."/>
            <person name="de Jong P.J."/>
            <person name="Hrdy I."/>
            <person name="Horvathova L."/>
            <person name="Zubacova Z."/>
            <person name="Dolezal P."/>
            <person name="Malik S.B."/>
            <person name="Logsdon J.M. Jr."/>
            <person name="Henze K."/>
            <person name="Gupta A."/>
            <person name="Wang C.C."/>
            <person name="Dunne R.L."/>
            <person name="Upcroft J.A."/>
            <person name="Upcroft P."/>
            <person name="White O."/>
            <person name="Salzberg S.L."/>
            <person name="Tang P."/>
            <person name="Chiu C.-H."/>
            <person name="Lee Y.-S."/>
            <person name="Embley T.M."/>
            <person name="Coombs G.H."/>
            <person name="Mottram J.C."/>
            <person name="Tachezy J."/>
            <person name="Fraser-Liggett C.M."/>
            <person name="Johnson P.J."/>
        </authorList>
    </citation>
    <scope>NUCLEOTIDE SEQUENCE [LARGE SCALE GENOMIC DNA]</scope>
    <source>
        <strain evidence="7">G3</strain>
    </source>
</reference>
<accession>A2EL24</accession>
<evidence type="ECO:0000256" key="1">
    <source>
        <dbReference type="ARBA" id="ARBA00004141"/>
    </source>
</evidence>
<dbReference type="OrthoDB" id="28257at2759"/>
<comment type="similarity">
    <text evidence="2">Belongs to the SVP26 family.</text>
</comment>
<keyword evidence="5 6" id="KW-0472">Membrane</keyword>
<dbReference type="VEuPathDB" id="TrichDB:TVAG_322720"/>
<gene>
    <name evidence="7" type="ORF">TVAG_322720</name>
</gene>
<dbReference type="InParanoid" id="A2EL24"/>
<organism evidence="7 8">
    <name type="scientific">Trichomonas vaginalis (strain ATCC PRA-98 / G3)</name>
    <dbReference type="NCBI Taxonomy" id="412133"/>
    <lineage>
        <taxon>Eukaryota</taxon>
        <taxon>Metamonada</taxon>
        <taxon>Parabasalia</taxon>
        <taxon>Trichomonadida</taxon>
        <taxon>Trichomonadidae</taxon>
        <taxon>Trichomonas</taxon>
    </lineage>
</organism>
<dbReference type="PANTHER" id="PTHR13144:SF0">
    <property type="entry name" value="PROTEIN TEX261"/>
    <property type="match status" value="1"/>
</dbReference>
<dbReference type="Pfam" id="PF04148">
    <property type="entry name" value="Erv26"/>
    <property type="match status" value="1"/>
</dbReference>
<dbReference type="GO" id="GO:0006888">
    <property type="term" value="P:endoplasmic reticulum to Golgi vesicle-mediated transport"/>
    <property type="evidence" value="ECO:0007669"/>
    <property type="project" value="InterPro"/>
</dbReference>
<keyword evidence="4 6" id="KW-1133">Transmembrane helix</keyword>
<evidence type="ECO:0000256" key="6">
    <source>
        <dbReference type="SAM" id="Phobius"/>
    </source>
</evidence>
<feature type="transmembrane region" description="Helical" evidence="6">
    <location>
        <begin position="6"/>
        <end position="25"/>
    </location>
</feature>
<feature type="transmembrane region" description="Helical" evidence="6">
    <location>
        <begin position="65"/>
        <end position="90"/>
    </location>
</feature>
<name>A2EL24_TRIV3</name>
<evidence type="ECO:0000313" key="7">
    <source>
        <dbReference type="EMBL" id="EAY06652.1"/>
    </source>
</evidence>
<sequence>MLPFSGFPWYVCILTTGSNLLWLYIQKSGFPFITLEFPPLVIAFICTIFDHFLLVLHFLHGDESFWLIVNYFIIFVWILPILILSSLCALDEDQVEKPEEKQQQQQTTEQKQTNKNVLGKFIGRMLKKAEESLPYSVNKDD</sequence>
<dbReference type="PANTHER" id="PTHR13144">
    <property type="entry name" value="TEX261 PROTEIN"/>
    <property type="match status" value="1"/>
</dbReference>
<evidence type="ECO:0000256" key="5">
    <source>
        <dbReference type="ARBA" id="ARBA00023136"/>
    </source>
</evidence>
<dbReference type="EMBL" id="DS113418">
    <property type="protein sequence ID" value="EAY06652.1"/>
    <property type="molecule type" value="Genomic_DNA"/>
</dbReference>
<comment type="subcellular location">
    <subcellularLocation>
        <location evidence="1">Membrane</location>
        <topology evidence="1">Multi-pass membrane protein</topology>
    </subcellularLocation>
</comment>
<dbReference type="GO" id="GO:0016020">
    <property type="term" value="C:membrane"/>
    <property type="evidence" value="ECO:0007669"/>
    <property type="project" value="UniProtKB-SubCell"/>
</dbReference>
<dbReference type="GO" id="GO:0005737">
    <property type="term" value="C:cytoplasm"/>
    <property type="evidence" value="ECO:0007669"/>
    <property type="project" value="GOC"/>
</dbReference>
<dbReference type="GO" id="GO:0097020">
    <property type="term" value="F:COPII receptor activity"/>
    <property type="evidence" value="ECO:0007669"/>
    <property type="project" value="InterPro"/>
</dbReference>
<evidence type="ECO:0000313" key="8">
    <source>
        <dbReference type="Proteomes" id="UP000001542"/>
    </source>
</evidence>
<reference evidence="7" key="1">
    <citation type="submission" date="2006-10" db="EMBL/GenBank/DDBJ databases">
        <authorList>
            <person name="Amadeo P."/>
            <person name="Zhao Q."/>
            <person name="Wortman J."/>
            <person name="Fraser-Liggett C."/>
            <person name="Carlton J."/>
        </authorList>
    </citation>
    <scope>NUCLEOTIDE SEQUENCE</scope>
    <source>
        <strain evidence="7">G3</strain>
    </source>
</reference>
<keyword evidence="8" id="KW-1185">Reference proteome</keyword>
<proteinExistence type="inferred from homology"/>
<dbReference type="InterPro" id="IPR007277">
    <property type="entry name" value="Svp26/Tex261"/>
</dbReference>
<evidence type="ECO:0000256" key="4">
    <source>
        <dbReference type="ARBA" id="ARBA00022989"/>
    </source>
</evidence>
<dbReference type="VEuPathDB" id="TrichDB:TVAGG3_0234310"/>
<evidence type="ECO:0000256" key="2">
    <source>
        <dbReference type="ARBA" id="ARBA00008096"/>
    </source>
</evidence>
<keyword evidence="3 6" id="KW-0812">Transmembrane</keyword>
<evidence type="ECO:0000256" key="3">
    <source>
        <dbReference type="ARBA" id="ARBA00022692"/>
    </source>
</evidence>
<evidence type="ECO:0008006" key="9">
    <source>
        <dbReference type="Google" id="ProtNLM"/>
    </source>
</evidence>